<dbReference type="EMBL" id="JAOPHQ010004006">
    <property type="protein sequence ID" value="KAK0140848.1"/>
    <property type="molecule type" value="Genomic_DNA"/>
</dbReference>
<organism evidence="2 3">
    <name type="scientific">Merluccius polli</name>
    <name type="common">Benguela hake</name>
    <name type="synonym">Merluccius cadenati</name>
    <dbReference type="NCBI Taxonomy" id="89951"/>
    <lineage>
        <taxon>Eukaryota</taxon>
        <taxon>Metazoa</taxon>
        <taxon>Chordata</taxon>
        <taxon>Craniata</taxon>
        <taxon>Vertebrata</taxon>
        <taxon>Euteleostomi</taxon>
        <taxon>Actinopterygii</taxon>
        <taxon>Neopterygii</taxon>
        <taxon>Teleostei</taxon>
        <taxon>Neoteleostei</taxon>
        <taxon>Acanthomorphata</taxon>
        <taxon>Zeiogadaria</taxon>
        <taxon>Gadariae</taxon>
        <taxon>Gadiformes</taxon>
        <taxon>Gadoidei</taxon>
        <taxon>Merlucciidae</taxon>
        <taxon>Merluccius</taxon>
    </lineage>
</organism>
<dbReference type="Pfam" id="PF18701">
    <property type="entry name" value="DUF5641"/>
    <property type="match status" value="1"/>
</dbReference>
<gene>
    <name evidence="2" type="ORF">N1851_022152</name>
</gene>
<feature type="domain" description="DUF5641" evidence="1">
    <location>
        <begin position="129"/>
        <end position="173"/>
    </location>
</feature>
<proteinExistence type="predicted"/>
<keyword evidence="3" id="KW-1185">Reference proteome</keyword>
<evidence type="ECO:0000313" key="2">
    <source>
        <dbReference type="EMBL" id="KAK0140848.1"/>
    </source>
</evidence>
<evidence type="ECO:0000259" key="1">
    <source>
        <dbReference type="Pfam" id="PF18701"/>
    </source>
</evidence>
<sequence length="178" mass="19943">MSIVKLYIAFFTCAVTRAIHLELITFYWHSDVPWHIEESNKIYLDNAKTFKRVDKELKALRNALPSSSRLITFTYTCSEEPVPLTPSHFLIGQPLTSLPSTSNTASAAPNADLALRPAHCTSPIKNPIDLKQGDVVLVNEDKLSKLCWKMGSIKKAYLGRDGKIHSCLVMLTSRVTLR</sequence>
<evidence type="ECO:0000313" key="3">
    <source>
        <dbReference type="Proteomes" id="UP001174136"/>
    </source>
</evidence>
<reference evidence="2" key="1">
    <citation type="journal article" date="2023" name="Front. Mar. Sci.">
        <title>A new Merluccius polli reference genome to investigate the effects of global change in West African waters.</title>
        <authorList>
            <person name="Mateo J.L."/>
            <person name="Blanco-Fernandez C."/>
            <person name="Garcia-Vazquez E."/>
            <person name="Machado-Schiaffino G."/>
        </authorList>
    </citation>
    <scope>NUCLEOTIDE SEQUENCE</scope>
    <source>
        <strain evidence="2">C29</strain>
        <tissue evidence="2">Fin</tissue>
    </source>
</reference>
<protein>
    <recommendedName>
        <fullName evidence="1">DUF5641 domain-containing protein</fullName>
    </recommendedName>
</protein>
<dbReference type="AlphaFoldDB" id="A0AA47MIA7"/>
<dbReference type="Proteomes" id="UP001174136">
    <property type="component" value="Unassembled WGS sequence"/>
</dbReference>
<dbReference type="InterPro" id="IPR040676">
    <property type="entry name" value="DUF5641"/>
</dbReference>
<comment type="caution">
    <text evidence="2">The sequence shown here is derived from an EMBL/GenBank/DDBJ whole genome shotgun (WGS) entry which is preliminary data.</text>
</comment>
<name>A0AA47MIA7_MERPO</name>
<accession>A0AA47MIA7</accession>